<evidence type="ECO:0000256" key="1">
    <source>
        <dbReference type="SAM" id="MobiDB-lite"/>
    </source>
</evidence>
<organism evidence="3 4">
    <name type="scientific">Reticulomyxa filosa</name>
    <dbReference type="NCBI Taxonomy" id="46433"/>
    <lineage>
        <taxon>Eukaryota</taxon>
        <taxon>Sar</taxon>
        <taxon>Rhizaria</taxon>
        <taxon>Retaria</taxon>
        <taxon>Foraminifera</taxon>
        <taxon>Monothalamids</taxon>
        <taxon>Reticulomyxidae</taxon>
        <taxon>Reticulomyxa</taxon>
    </lineage>
</organism>
<feature type="compositionally biased region" description="Basic and acidic residues" evidence="1">
    <location>
        <begin position="47"/>
        <end position="67"/>
    </location>
</feature>
<evidence type="ECO:0000313" key="4">
    <source>
        <dbReference type="Proteomes" id="UP000023152"/>
    </source>
</evidence>
<evidence type="ECO:0000313" key="3">
    <source>
        <dbReference type="EMBL" id="ETO12424.1"/>
    </source>
</evidence>
<keyword evidence="2" id="KW-0472">Membrane</keyword>
<feature type="compositionally biased region" description="Polar residues" evidence="1">
    <location>
        <begin position="146"/>
        <end position="161"/>
    </location>
</feature>
<protein>
    <submittedName>
        <fullName evidence="3">Uncharacterized protein</fullName>
    </submittedName>
</protein>
<comment type="caution">
    <text evidence="3">The sequence shown here is derived from an EMBL/GenBank/DDBJ whole genome shotgun (WGS) entry which is preliminary data.</text>
</comment>
<dbReference type="AlphaFoldDB" id="X6MEX9"/>
<name>X6MEX9_RETFI</name>
<gene>
    <name evidence="3" type="ORF">RFI_24953</name>
</gene>
<dbReference type="Proteomes" id="UP000023152">
    <property type="component" value="Unassembled WGS sequence"/>
</dbReference>
<feature type="compositionally biased region" description="Basic and acidic residues" evidence="1">
    <location>
        <begin position="16"/>
        <end position="35"/>
    </location>
</feature>
<feature type="non-terminal residue" evidence="3">
    <location>
        <position position="1"/>
    </location>
</feature>
<proteinExistence type="predicted"/>
<reference evidence="3 4" key="1">
    <citation type="journal article" date="2013" name="Curr. Biol.">
        <title>The Genome of the Foraminiferan Reticulomyxa filosa.</title>
        <authorList>
            <person name="Glockner G."/>
            <person name="Hulsmann N."/>
            <person name="Schleicher M."/>
            <person name="Noegel A.A."/>
            <person name="Eichinger L."/>
            <person name="Gallinger C."/>
            <person name="Pawlowski J."/>
            <person name="Sierra R."/>
            <person name="Euteneuer U."/>
            <person name="Pillet L."/>
            <person name="Moustafa A."/>
            <person name="Platzer M."/>
            <person name="Groth M."/>
            <person name="Szafranski K."/>
            <person name="Schliwa M."/>
        </authorList>
    </citation>
    <scope>NUCLEOTIDE SEQUENCE [LARGE SCALE GENOMIC DNA]</scope>
</reference>
<keyword evidence="2" id="KW-0812">Transmembrane</keyword>
<feature type="region of interest" description="Disordered" evidence="1">
    <location>
        <begin position="133"/>
        <end position="162"/>
    </location>
</feature>
<evidence type="ECO:0000256" key="2">
    <source>
        <dbReference type="SAM" id="Phobius"/>
    </source>
</evidence>
<sequence>NEADITDNGVNSHANANEKKTETETEKEYLQHHSNESQTTHVQHNLGKQEPEREEVKKACHDSETSGHVENVTLHQHQSNESDEKLNAVIATTEHPSHESHKHEHEYEHGHEHAEHVDETKNEIETVQEHNVAHHVEHSAKKEESTSSGPVNHSTTNSWGSNKAALPKTIHTVPLPSGSEKALKDIDRNVSLSAEDVETPTLTPLAVEDHLTNITMYNFKKKKRCEKMVAGNDVLTFTSVGERLSQGAEDKPATKQSTSSIRTLIAIGLVGSVIAGIGIGAYFWKQKVKNQKPSTE</sequence>
<keyword evidence="2" id="KW-1133">Transmembrane helix</keyword>
<feature type="compositionally biased region" description="Basic and acidic residues" evidence="1">
    <location>
        <begin position="133"/>
        <end position="145"/>
    </location>
</feature>
<dbReference type="EMBL" id="ASPP01021405">
    <property type="protein sequence ID" value="ETO12424.1"/>
    <property type="molecule type" value="Genomic_DNA"/>
</dbReference>
<feature type="region of interest" description="Disordered" evidence="1">
    <location>
        <begin position="1"/>
        <end position="67"/>
    </location>
</feature>
<keyword evidence="4" id="KW-1185">Reference proteome</keyword>
<feature type="transmembrane region" description="Helical" evidence="2">
    <location>
        <begin position="264"/>
        <end position="284"/>
    </location>
</feature>
<accession>X6MEX9</accession>